<feature type="domain" description="Ribosomal RNA large subunit methyltransferase K/L-like methyltransferase" evidence="12">
    <location>
        <begin position="241"/>
        <end position="357"/>
    </location>
</feature>
<dbReference type="GO" id="GO:0000049">
    <property type="term" value="F:tRNA binding"/>
    <property type="evidence" value="ECO:0007669"/>
    <property type="project" value="UniProtKB-UniRule"/>
</dbReference>
<dbReference type="GeneID" id="28976172"/>
<dbReference type="PROSITE" id="PS00092">
    <property type="entry name" value="N6_MTASE"/>
    <property type="match status" value="1"/>
</dbReference>
<evidence type="ECO:0000313" key="15">
    <source>
        <dbReference type="Proteomes" id="UP000053890"/>
    </source>
</evidence>
<dbReference type="OrthoDB" id="296065at2759"/>
<evidence type="ECO:0000256" key="10">
    <source>
        <dbReference type="PROSITE-ProRule" id="PRU00959"/>
    </source>
</evidence>
<dbReference type="OMA" id="CWSHERS"/>
<keyword evidence="2" id="KW-0963">Cytoplasm</keyword>
<evidence type="ECO:0000256" key="6">
    <source>
        <dbReference type="ARBA" id="ARBA00022691"/>
    </source>
</evidence>
<dbReference type="AlphaFoldDB" id="A0A194S9S5"/>
<evidence type="ECO:0000256" key="5">
    <source>
        <dbReference type="ARBA" id="ARBA00022679"/>
    </source>
</evidence>
<keyword evidence="6 10" id="KW-0949">S-adenosyl-L-methionine</keyword>
<dbReference type="PANTHER" id="PTHR13370:SF3">
    <property type="entry name" value="TRNA (GUANINE(10)-N2)-METHYLTRANSFERASE HOMOLOG"/>
    <property type="match status" value="1"/>
</dbReference>
<protein>
    <recommendedName>
        <fullName evidence="9">tRNA (guanine(10)-N(2))-methyltransferase</fullName>
        <ecNumber evidence="9">2.1.1.214</ecNumber>
    </recommendedName>
</protein>
<comment type="similarity">
    <text evidence="10">Belongs to the class I-like SAM-binding methyltransferase superfamily. TRM11 methyltransferase family.</text>
</comment>
<evidence type="ECO:0000259" key="13">
    <source>
        <dbReference type="Pfam" id="PF25904"/>
    </source>
</evidence>
<organism evidence="14 15">
    <name type="scientific">Rhodotorula graminis (strain WP1)</name>
    <dbReference type="NCBI Taxonomy" id="578459"/>
    <lineage>
        <taxon>Eukaryota</taxon>
        <taxon>Fungi</taxon>
        <taxon>Dikarya</taxon>
        <taxon>Basidiomycota</taxon>
        <taxon>Pucciniomycotina</taxon>
        <taxon>Microbotryomycetes</taxon>
        <taxon>Sporidiobolales</taxon>
        <taxon>Sporidiobolaceae</taxon>
        <taxon>Rhodotorula</taxon>
    </lineage>
</organism>
<dbReference type="Proteomes" id="UP000053890">
    <property type="component" value="Unassembled WGS sequence"/>
</dbReference>
<evidence type="ECO:0000256" key="8">
    <source>
        <dbReference type="ARBA" id="ARBA00022884"/>
    </source>
</evidence>
<dbReference type="Pfam" id="PF01170">
    <property type="entry name" value="UPF0020"/>
    <property type="match status" value="1"/>
</dbReference>
<dbReference type="GO" id="GO:0043527">
    <property type="term" value="C:tRNA methyltransferase complex"/>
    <property type="evidence" value="ECO:0007669"/>
    <property type="project" value="UniProtKB-ARBA"/>
</dbReference>
<dbReference type="InterPro" id="IPR000241">
    <property type="entry name" value="RlmKL-like_Mtase"/>
</dbReference>
<evidence type="ECO:0000256" key="3">
    <source>
        <dbReference type="ARBA" id="ARBA00022555"/>
    </source>
</evidence>
<keyword evidence="3 10" id="KW-0820">tRNA-binding</keyword>
<proteinExistence type="inferred from homology"/>
<keyword evidence="8 10" id="KW-0694">RNA-binding</keyword>
<sequence length="543" mass="60334">MVTPVDAASTLAAYTAGLAPRHRIFLLVCVQGPLEAFRLPELHSVAQLYNIPLSWPAPPDSTRPYVLIGLESEDHARTLANRLISAKHVWELWAQGDSYAAVHDQVKSDAVRPLWEPYASDPSCSWKFTVAGHLRTIPLPQQIATVNTFSFMPFKGPIKLRNPHLEVGVFEEYEWDPLRGQKVREARVALGLSEEKGKGKEKMKVVEEGDPEHTGGLRGVWMGRKICDSSRHLMDKYDLKKRAYIGTTSMEAEVSLLMANQALAAPGKYVYDPFAGTGSMLLTSAEFGAMTFGSDIDGRQLRGKKTSIKHSAAQYGTSKRIVDTFTFDMTQHPFRCGEIFDAIITDPPYGVRAGARRLGREDGAREVEPMILRGREDEGLHHTLHDYVPPSVGWPMEDVISTLVTYALYLLRPGGRLVFFLPTSNADYSDLDVPQVRGLRLVSNSLQDYGKWGRRLITMEKVQEADEEGQRGVESELEGLDRGIRRRREDDEAPAGAAVEGEGASGRDGDVDEGAEGQKRRPGHADFNQRFWAGFDPESKAAQ</sequence>
<dbReference type="Gene3D" id="3.40.50.150">
    <property type="entry name" value="Vaccinia Virus protein VP39"/>
    <property type="match status" value="1"/>
</dbReference>
<dbReference type="PIRSF" id="PIRSF017259">
    <property type="entry name" value="tRNA_mtfrase_TRM11"/>
    <property type="match status" value="1"/>
</dbReference>
<feature type="region of interest" description="Disordered" evidence="11">
    <location>
        <begin position="463"/>
        <end position="543"/>
    </location>
</feature>
<name>A0A194S9S5_RHOGW</name>
<feature type="domain" description="tRNA (guanine(10)-N(2))-methyltransferase TRMT11 N-terminal" evidence="13">
    <location>
        <begin position="28"/>
        <end position="185"/>
    </location>
</feature>
<feature type="compositionally biased region" description="Basic and acidic residues" evidence="11">
    <location>
        <begin position="463"/>
        <end position="490"/>
    </location>
</feature>
<dbReference type="PANTHER" id="PTHR13370">
    <property type="entry name" value="RNA METHYLASE-RELATED"/>
    <property type="match status" value="1"/>
</dbReference>
<dbReference type="InterPro" id="IPR059073">
    <property type="entry name" value="TRMT11_N"/>
</dbReference>
<dbReference type="GO" id="GO:0160102">
    <property type="term" value="F:tRNA (guanine(10)-N2)-methyltransferase activity"/>
    <property type="evidence" value="ECO:0007669"/>
    <property type="project" value="UniProtKB-EC"/>
</dbReference>
<evidence type="ECO:0000256" key="1">
    <source>
        <dbReference type="ARBA" id="ARBA00004496"/>
    </source>
</evidence>
<evidence type="ECO:0000256" key="11">
    <source>
        <dbReference type="SAM" id="MobiDB-lite"/>
    </source>
</evidence>
<keyword evidence="5 10" id="KW-0808">Transferase</keyword>
<dbReference type="GO" id="GO:0008033">
    <property type="term" value="P:tRNA processing"/>
    <property type="evidence" value="ECO:0007669"/>
    <property type="project" value="UniProtKB-UniRule"/>
</dbReference>
<dbReference type="GO" id="GO:0005737">
    <property type="term" value="C:cytoplasm"/>
    <property type="evidence" value="ECO:0007669"/>
    <property type="project" value="UniProtKB-SubCell"/>
</dbReference>
<evidence type="ECO:0000256" key="2">
    <source>
        <dbReference type="ARBA" id="ARBA00022490"/>
    </source>
</evidence>
<dbReference type="PROSITE" id="PS51627">
    <property type="entry name" value="SAM_MT_TRM11"/>
    <property type="match status" value="1"/>
</dbReference>
<gene>
    <name evidence="14" type="ORF">RHOBADRAFT_51223</name>
</gene>
<dbReference type="RefSeq" id="XP_018273401.1">
    <property type="nucleotide sequence ID" value="XM_018415724.1"/>
</dbReference>
<evidence type="ECO:0000256" key="9">
    <source>
        <dbReference type="ARBA" id="ARBA00066937"/>
    </source>
</evidence>
<evidence type="ECO:0000256" key="4">
    <source>
        <dbReference type="ARBA" id="ARBA00022603"/>
    </source>
</evidence>
<accession>A0A194S9S5</accession>
<dbReference type="EMBL" id="KQ474074">
    <property type="protein sequence ID" value="KPV77352.1"/>
    <property type="molecule type" value="Genomic_DNA"/>
</dbReference>
<dbReference type="PRINTS" id="PR00507">
    <property type="entry name" value="N12N6MTFRASE"/>
</dbReference>
<reference evidence="14 15" key="1">
    <citation type="journal article" date="2015" name="Front. Microbiol.">
        <title>Genome sequence of the plant growth promoting endophytic yeast Rhodotorula graminis WP1.</title>
        <authorList>
            <person name="Firrincieli A."/>
            <person name="Otillar R."/>
            <person name="Salamov A."/>
            <person name="Schmutz J."/>
            <person name="Khan Z."/>
            <person name="Redman R.S."/>
            <person name="Fleck N.D."/>
            <person name="Lindquist E."/>
            <person name="Grigoriev I.V."/>
            <person name="Doty S.L."/>
        </authorList>
    </citation>
    <scope>NUCLEOTIDE SEQUENCE [LARGE SCALE GENOMIC DNA]</scope>
    <source>
        <strain evidence="14 15">WP1</strain>
    </source>
</reference>
<dbReference type="InterPro" id="IPR029063">
    <property type="entry name" value="SAM-dependent_MTases_sf"/>
</dbReference>
<comment type="subcellular location">
    <subcellularLocation>
        <location evidence="1">Cytoplasm</location>
    </subcellularLocation>
</comment>
<keyword evidence="4 10" id="KW-0489">Methyltransferase</keyword>
<evidence type="ECO:0000313" key="14">
    <source>
        <dbReference type="EMBL" id="KPV77352.1"/>
    </source>
</evidence>
<evidence type="ECO:0000256" key="7">
    <source>
        <dbReference type="ARBA" id="ARBA00022694"/>
    </source>
</evidence>
<keyword evidence="7 10" id="KW-0819">tRNA processing</keyword>
<evidence type="ECO:0000259" key="12">
    <source>
        <dbReference type="Pfam" id="PF01170"/>
    </source>
</evidence>
<dbReference type="SUPFAM" id="SSF53335">
    <property type="entry name" value="S-adenosyl-L-methionine-dependent methyltransferases"/>
    <property type="match status" value="1"/>
</dbReference>
<dbReference type="InterPro" id="IPR016691">
    <property type="entry name" value="TRMT11"/>
</dbReference>
<dbReference type="Pfam" id="PF25904">
    <property type="entry name" value="Tmrp11_N"/>
    <property type="match status" value="1"/>
</dbReference>
<keyword evidence="15" id="KW-1185">Reference proteome</keyword>
<dbReference type="EC" id="2.1.1.214" evidence="9"/>
<dbReference type="GO" id="GO:0032259">
    <property type="term" value="P:methylation"/>
    <property type="evidence" value="ECO:0007669"/>
    <property type="project" value="UniProtKB-UniRule"/>
</dbReference>
<dbReference type="InterPro" id="IPR002052">
    <property type="entry name" value="DNA_methylase_N6_adenine_CS"/>
</dbReference>
<dbReference type="STRING" id="578459.A0A194S9S5"/>